<evidence type="ECO:0000256" key="1">
    <source>
        <dbReference type="SAM" id="MobiDB-lite"/>
    </source>
</evidence>
<evidence type="ECO:0000313" key="3">
    <source>
        <dbReference type="Proteomes" id="UP000053240"/>
    </source>
</evidence>
<sequence length="141" mass="14887">MKCGAPWMEAVGRTGAIATLTPIATSTRRPFGLTASHRLGPLANVTRHAPSLRRLGHRHCANCIDPATRDKHSRRNTTSATLAPPPPLHPRAAITPGHPPSCTTPVSLAPAPPHPPSPTPLIYLSILHLIVKALLLGSTLT</sequence>
<name>A0A194RGD4_PAPMA</name>
<dbReference type="AlphaFoldDB" id="A0A194RGD4"/>
<evidence type="ECO:0000313" key="2">
    <source>
        <dbReference type="EMBL" id="KPJ16647.1"/>
    </source>
</evidence>
<proteinExistence type="predicted"/>
<dbReference type="EMBL" id="KQ460207">
    <property type="protein sequence ID" value="KPJ16647.1"/>
    <property type="molecule type" value="Genomic_DNA"/>
</dbReference>
<feature type="region of interest" description="Disordered" evidence="1">
    <location>
        <begin position="66"/>
        <end position="113"/>
    </location>
</feature>
<reference evidence="2 3" key="1">
    <citation type="journal article" date="2015" name="Nat. Commun.">
        <title>Outbred genome sequencing and CRISPR/Cas9 gene editing in butterflies.</title>
        <authorList>
            <person name="Li X."/>
            <person name="Fan D."/>
            <person name="Zhang W."/>
            <person name="Liu G."/>
            <person name="Zhang L."/>
            <person name="Zhao L."/>
            <person name="Fang X."/>
            <person name="Chen L."/>
            <person name="Dong Y."/>
            <person name="Chen Y."/>
            <person name="Ding Y."/>
            <person name="Zhao R."/>
            <person name="Feng M."/>
            <person name="Zhu Y."/>
            <person name="Feng Y."/>
            <person name="Jiang X."/>
            <person name="Zhu D."/>
            <person name="Xiang H."/>
            <person name="Feng X."/>
            <person name="Li S."/>
            <person name="Wang J."/>
            <person name="Zhang G."/>
            <person name="Kronforst M.R."/>
            <person name="Wang W."/>
        </authorList>
    </citation>
    <scope>NUCLEOTIDE SEQUENCE [LARGE SCALE GENOMIC DNA]</scope>
    <source>
        <strain evidence="2">Ya'a_city_454_Pm</strain>
        <tissue evidence="2">Whole body</tissue>
    </source>
</reference>
<dbReference type="InParanoid" id="A0A194RGD4"/>
<organism evidence="2 3">
    <name type="scientific">Papilio machaon</name>
    <name type="common">Old World swallowtail butterfly</name>
    <dbReference type="NCBI Taxonomy" id="76193"/>
    <lineage>
        <taxon>Eukaryota</taxon>
        <taxon>Metazoa</taxon>
        <taxon>Ecdysozoa</taxon>
        <taxon>Arthropoda</taxon>
        <taxon>Hexapoda</taxon>
        <taxon>Insecta</taxon>
        <taxon>Pterygota</taxon>
        <taxon>Neoptera</taxon>
        <taxon>Endopterygota</taxon>
        <taxon>Lepidoptera</taxon>
        <taxon>Glossata</taxon>
        <taxon>Ditrysia</taxon>
        <taxon>Papilionoidea</taxon>
        <taxon>Papilionidae</taxon>
        <taxon>Papilioninae</taxon>
        <taxon>Papilio</taxon>
    </lineage>
</organism>
<gene>
    <name evidence="2" type="ORF">RR48_10246</name>
</gene>
<dbReference type="Proteomes" id="UP000053240">
    <property type="component" value="Unassembled WGS sequence"/>
</dbReference>
<protein>
    <submittedName>
        <fullName evidence="2">Uncharacterized protein</fullName>
    </submittedName>
</protein>
<accession>A0A194RGD4</accession>
<keyword evidence="3" id="KW-1185">Reference proteome</keyword>